<protein>
    <submittedName>
        <fullName evidence="3">Uncharacterized protein</fullName>
    </submittedName>
</protein>
<name>A0A6J5S1G4_9CAUD</name>
<evidence type="ECO:0000313" key="1">
    <source>
        <dbReference type="EMBL" id="CAB4155229.1"/>
    </source>
</evidence>
<accession>A0A6J5S1G4</accession>
<dbReference type="EMBL" id="LR796625">
    <property type="protein sequence ID" value="CAB4155229.1"/>
    <property type="molecule type" value="Genomic_DNA"/>
</dbReference>
<dbReference type="EMBL" id="LR796859">
    <property type="protein sequence ID" value="CAB4171142.1"/>
    <property type="molecule type" value="Genomic_DNA"/>
</dbReference>
<gene>
    <name evidence="3" type="ORF">UFOVP1307_222</name>
    <name evidence="1" type="ORF">UFOVP651_124</name>
    <name evidence="2" type="ORF">UFOVP902_203</name>
</gene>
<reference evidence="3" key="1">
    <citation type="submission" date="2020-05" db="EMBL/GenBank/DDBJ databases">
        <authorList>
            <person name="Chiriac C."/>
            <person name="Salcher M."/>
            <person name="Ghai R."/>
            <person name="Kavagutti S V."/>
        </authorList>
    </citation>
    <scope>NUCLEOTIDE SEQUENCE</scope>
</reference>
<evidence type="ECO:0000313" key="3">
    <source>
        <dbReference type="EMBL" id="CAB4198704.1"/>
    </source>
</evidence>
<evidence type="ECO:0000313" key="2">
    <source>
        <dbReference type="EMBL" id="CAB4171142.1"/>
    </source>
</evidence>
<organism evidence="3">
    <name type="scientific">uncultured Caudovirales phage</name>
    <dbReference type="NCBI Taxonomy" id="2100421"/>
    <lineage>
        <taxon>Viruses</taxon>
        <taxon>Duplodnaviria</taxon>
        <taxon>Heunggongvirae</taxon>
        <taxon>Uroviricota</taxon>
        <taxon>Caudoviricetes</taxon>
        <taxon>Peduoviridae</taxon>
        <taxon>Maltschvirus</taxon>
        <taxon>Maltschvirus maltsch</taxon>
    </lineage>
</organism>
<proteinExistence type="predicted"/>
<dbReference type="EMBL" id="LR797270">
    <property type="protein sequence ID" value="CAB4198704.1"/>
    <property type="molecule type" value="Genomic_DNA"/>
</dbReference>
<sequence length="409" mass="45392">MDYSVQKPIWPGSSSFTTGSTPFGFFDNDPMFQQHADKFAKYAAQHIGYPIMDVELQDINFYTAFEAATMEYSNQINQVNIVNNLMNTLGIQTGSGFMSGSSFTGQQIGNSFGYISKLSKAYGTEADSGGTARWYKARIDMTPGQQTYSIRTAVSNSLGITLSNTSSIEIKRVLHNPPPAIVRYFDPFVGTGLGSQQLLDSFNFGGFSPSISFMMMPINADLMRLQAIEFNDQIRKSHYSFEVHGDDIKFWPVPTSGTGSASSTIFYGQVWFEFLFEEQKNNDALLFGNTALVKGAVSDASNIPYTYQTYSSINDMGRAWIIKYGSSLAKEMLGFVRNKYSSVPIPNSEVTLNGSELVSSAQAEKEALITQLREFLDKLTKEQMLTRQNVEATQMNEILGKVPLKIYVG</sequence>